<dbReference type="InterPro" id="IPR029062">
    <property type="entry name" value="Class_I_gatase-like"/>
</dbReference>
<keyword evidence="8" id="KW-1185">Reference proteome</keyword>
<evidence type="ECO:0000313" key="7">
    <source>
        <dbReference type="EMBL" id="GBF58271.1"/>
    </source>
</evidence>
<sequence>MVAKPILGMICCQRHVGTEHAQAVMERYLHGVSPHVDAIPLLIPSLPAYVDAQTVAGRIDGLLLTGSPSNMQPHRYGEDRDDAPGPFDPNRDEMAMALADVMLKAGKPVFGICRGFQELNVHFGGTLRRDMADPARPIQHHAPDGVSFDAMFAHEHDVRLEEGGAILAAIGQAEIKVNSVHYQGVDKLGADLRVEARAPDGVVEAFSSTARGGPVLAVQWHPEWKPEANENSRKLFGLMGRVLRGGAL</sequence>
<dbReference type="GO" id="GO:0005829">
    <property type="term" value="C:cytosol"/>
    <property type="evidence" value="ECO:0007669"/>
    <property type="project" value="TreeGrafter"/>
</dbReference>
<dbReference type="PROSITE" id="PS51273">
    <property type="entry name" value="GATASE_TYPE_1"/>
    <property type="match status" value="1"/>
</dbReference>
<proteinExistence type="inferred from homology"/>
<dbReference type="RefSeq" id="WP_108985122.1">
    <property type="nucleotide sequence ID" value="NZ_BFBR01000005.1"/>
</dbReference>
<dbReference type="EC" id="3.5.1.94" evidence="5"/>
<comment type="caution">
    <text evidence="7">The sequence shown here is derived from an EMBL/GenBank/DDBJ whole genome shotgun (WGS) entry which is preliminary data.</text>
</comment>
<dbReference type="GO" id="GO:0033969">
    <property type="term" value="F:gamma-glutamyl-gamma-aminobutyrate hydrolase activity"/>
    <property type="evidence" value="ECO:0007669"/>
    <property type="project" value="UniProtKB-EC"/>
</dbReference>
<organism evidence="7 8">
    <name type="scientific">Candidatus Phycosocius bacilliformis</name>
    <dbReference type="NCBI Taxonomy" id="1445552"/>
    <lineage>
        <taxon>Bacteria</taxon>
        <taxon>Pseudomonadati</taxon>
        <taxon>Pseudomonadota</taxon>
        <taxon>Alphaproteobacteria</taxon>
        <taxon>Caulobacterales</taxon>
        <taxon>Caulobacterales incertae sedis</taxon>
        <taxon>Candidatus Phycosocius</taxon>
    </lineage>
</organism>
<evidence type="ECO:0000313" key="8">
    <source>
        <dbReference type="Proteomes" id="UP000245086"/>
    </source>
</evidence>
<evidence type="ECO:0000256" key="3">
    <source>
        <dbReference type="ARBA" id="ARBA00055068"/>
    </source>
</evidence>
<evidence type="ECO:0000256" key="2">
    <source>
        <dbReference type="ARBA" id="ARBA00052718"/>
    </source>
</evidence>
<dbReference type="OrthoDB" id="9813383at2"/>
<gene>
    <name evidence="7" type="primary">puuD_2</name>
    <name evidence="7" type="ORF">PbB2_01944</name>
</gene>
<comment type="function">
    <text evidence="3">Involved in the breakdown of putrescine via hydrolysis of the gamma-glutamyl linkage of gamma-glutamyl-gamma-aminobutyrate.</text>
</comment>
<comment type="pathway">
    <text evidence="4">Amine and polyamine degradation; putrescine degradation; 4-aminobutanoate from putrescine: step 4/4.</text>
</comment>
<dbReference type="PANTHER" id="PTHR43235:SF1">
    <property type="entry name" value="GLUTAMINE AMIDOTRANSFERASE PB2B2.05-RELATED"/>
    <property type="match status" value="1"/>
</dbReference>
<name>A0A2P2EB33_9PROT</name>
<dbReference type="Gene3D" id="3.40.50.880">
    <property type="match status" value="1"/>
</dbReference>
<reference evidence="7 8" key="1">
    <citation type="journal article" date="2018" name="Genome Announc.">
        <title>Draft Genome Sequence of "Candidatus Phycosocius bacilliformis," an Alphaproteobacterial Ectosymbiont of the Hydrocarbon-Producing Green Alga Botryococcus braunii.</title>
        <authorList>
            <person name="Tanabe Y."/>
            <person name="Yamaguchi H."/>
            <person name="Watanabe M.M."/>
        </authorList>
    </citation>
    <scope>NUCLEOTIDE SEQUENCE [LARGE SCALE GENOMIC DNA]</scope>
    <source>
        <strain evidence="7 8">BOTRYCO-2</strain>
    </source>
</reference>
<dbReference type="FunFam" id="3.40.50.880:FF:000030">
    <property type="entry name" value="Gamma-glutamyl-gamma-aminobutyrate hydrolase PuuD"/>
    <property type="match status" value="1"/>
</dbReference>
<evidence type="ECO:0000256" key="5">
    <source>
        <dbReference type="ARBA" id="ARBA00066788"/>
    </source>
</evidence>
<protein>
    <recommendedName>
        <fullName evidence="5">gamma-glutamyl-gamma-aminobutyrate hydrolase</fullName>
        <ecNumber evidence="5">3.5.1.94</ecNumber>
    </recommendedName>
</protein>
<keyword evidence="7" id="KW-0378">Hydrolase</keyword>
<dbReference type="PANTHER" id="PTHR43235">
    <property type="entry name" value="GLUTAMINE AMIDOTRANSFERASE PB2B2.05-RELATED"/>
    <property type="match status" value="1"/>
</dbReference>
<comment type="catalytic activity">
    <reaction evidence="2">
        <text>4-(gamma-L-glutamylamino)butanoate + H2O = 4-aminobutanoate + L-glutamate</text>
        <dbReference type="Rhea" id="RHEA:19737"/>
        <dbReference type="ChEBI" id="CHEBI:15377"/>
        <dbReference type="ChEBI" id="CHEBI:29985"/>
        <dbReference type="ChEBI" id="CHEBI:58800"/>
        <dbReference type="ChEBI" id="CHEBI:59888"/>
        <dbReference type="EC" id="3.5.1.94"/>
    </reaction>
</comment>
<evidence type="ECO:0000256" key="1">
    <source>
        <dbReference type="ARBA" id="ARBA00011083"/>
    </source>
</evidence>
<dbReference type="InterPro" id="IPR011697">
    <property type="entry name" value="Peptidase_C26"/>
</dbReference>
<feature type="region of interest" description="Disordered" evidence="6">
    <location>
        <begin position="67"/>
        <end position="86"/>
    </location>
</feature>
<dbReference type="Pfam" id="PF07722">
    <property type="entry name" value="Peptidase_C26"/>
    <property type="match status" value="1"/>
</dbReference>
<dbReference type="SUPFAM" id="SSF52317">
    <property type="entry name" value="Class I glutamine amidotransferase-like"/>
    <property type="match status" value="1"/>
</dbReference>
<dbReference type="InterPro" id="IPR044668">
    <property type="entry name" value="PuuD-like"/>
</dbReference>
<dbReference type="EMBL" id="BFBR01000005">
    <property type="protein sequence ID" value="GBF58271.1"/>
    <property type="molecule type" value="Genomic_DNA"/>
</dbReference>
<dbReference type="CDD" id="cd01745">
    <property type="entry name" value="GATase1_2"/>
    <property type="match status" value="1"/>
</dbReference>
<evidence type="ECO:0000256" key="6">
    <source>
        <dbReference type="SAM" id="MobiDB-lite"/>
    </source>
</evidence>
<comment type="similarity">
    <text evidence="1">Belongs to the peptidase C26 family.</text>
</comment>
<dbReference type="AlphaFoldDB" id="A0A2P2EB33"/>
<dbReference type="Proteomes" id="UP000245086">
    <property type="component" value="Unassembled WGS sequence"/>
</dbReference>
<accession>A0A2P2EB33</accession>
<dbReference type="GO" id="GO:0006598">
    <property type="term" value="P:polyamine catabolic process"/>
    <property type="evidence" value="ECO:0007669"/>
    <property type="project" value="TreeGrafter"/>
</dbReference>
<evidence type="ECO:0000256" key="4">
    <source>
        <dbReference type="ARBA" id="ARBA00060634"/>
    </source>
</evidence>